<evidence type="ECO:0000313" key="2">
    <source>
        <dbReference type="Proteomes" id="UP001139031"/>
    </source>
</evidence>
<reference evidence="1" key="1">
    <citation type="submission" date="2021-08" db="EMBL/GenBank/DDBJ databases">
        <authorList>
            <person name="Stevens D.C."/>
        </authorList>
    </citation>
    <scope>NUCLEOTIDE SEQUENCE</scope>
    <source>
        <strain evidence="1">DSM 53165</strain>
    </source>
</reference>
<dbReference type="EMBL" id="JAIRAU010000008">
    <property type="protein sequence ID" value="MBZ5709643.1"/>
    <property type="molecule type" value="Genomic_DNA"/>
</dbReference>
<sequence>MFSARPPPGFYAGGSDHIFFVSPAGDVWEVEADGLRVSALPAHVEPVEHELPSMLLRVAAHLGLVPAGLRGLSDDALDLLDEVFWDGQFGAELPGDVVAELAQAGVNCDASGRLSELFALSRAVRGPQP</sequence>
<gene>
    <name evidence="1" type="ORF">K7C98_10250</name>
</gene>
<comment type="caution">
    <text evidence="1">The sequence shown here is derived from an EMBL/GenBank/DDBJ whole genome shotgun (WGS) entry which is preliminary data.</text>
</comment>
<evidence type="ECO:0000313" key="1">
    <source>
        <dbReference type="EMBL" id="MBZ5709643.1"/>
    </source>
</evidence>
<dbReference type="RefSeq" id="WP_224191418.1">
    <property type="nucleotide sequence ID" value="NZ_JAIRAU010000008.1"/>
</dbReference>
<accession>A0ABS7TN46</accession>
<dbReference type="Proteomes" id="UP001139031">
    <property type="component" value="Unassembled WGS sequence"/>
</dbReference>
<name>A0ABS7TN46_9BACT</name>
<keyword evidence="2" id="KW-1185">Reference proteome</keyword>
<proteinExistence type="predicted"/>
<protein>
    <submittedName>
        <fullName evidence="1">Uncharacterized protein</fullName>
    </submittedName>
</protein>
<organism evidence="1 2">
    <name type="scientific">Nannocystis pusilla</name>
    <dbReference type="NCBI Taxonomy" id="889268"/>
    <lineage>
        <taxon>Bacteria</taxon>
        <taxon>Pseudomonadati</taxon>
        <taxon>Myxococcota</taxon>
        <taxon>Polyangia</taxon>
        <taxon>Nannocystales</taxon>
        <taxon>Nannocystaceae</taxon>
        <taxon>Nannocystis</taxon>
    </lineage>
</organism>